<evidence type="ECO:0000256" key="9">
    <source>
        <dbReference type="PIRSR" id="PIRSR003092-1"/>
    </source>
</evidence>
<evidence type="ECO:0000313" key="17">
    <source>
        <dbReference type="EMBL" id="QRN73336.1"/>
    </source>
</evidence>
<dbReference type="PIRSF" id="PIRSF003092">
    <property type="entry name" value="MinD"/>
    <property type="match status" value="1"/>
</dbReference>
<keyword evidence="17" id="KW-0934">Plastid</keyword>
<dbReference type="EMBL" id="MT471327">
    <property type="protein sequence ID" value="QRN73120.1"/>
    <property type="molecule type" value="Genomic_DNA"/>
</dbReference>
<keyword evidence="17" id="KW-0150">Chloroplast</keyword>
<dbReference type="EMBL" id="MT471330">
    <property type="protein sequence ID" value="QRN73444.1"/>
    <property type="molecule type" value="Genomic_DNA"/>
</dbReference>
<dbReference type="Gene3D" id="3.40.50.300">
    <property type="entry name" value="P-loop containing nucleotide triphosphate hydrolases"/>
    <property type="match status" value="1"/>
</dbReference>
<evidence type="ECO:0000256" key="2">
    <source>
        <dbReference type="ARBA" id="ARBA00010257"/>
    </source>
</evidence>
<comment type="similarity">
    <text evidence="2">Belongs to the ParA family. MinD subfamily.</text>
</comment>
<comment type="function">
    <text evidence="1">ATPase required for the correct placement of the division site.</text>
</comment>
<dbReference type="EMBL" id="MT471324">
    <property type="protein sequence ID" value="QRN72796.1"/>
    <property type="molecule type" value="Genomic_DNA"/>
</dbReference>
<keyword evidence="8" id="KW-0131">Cell cycle</keyword>
<organism evidence="17">
    <name type="scientific">Phaeocystis globosa</name>
    <dbReference type="NCBI Taxonomy" id="33658"/>
    <lineage>
        <taxon>Eukaryota</taxon>
        <taxon>Haptista</taxon>
        <taxon>Haptophyta</taxon>
        <taxon>Prymnesiophyceae</taxon>
        <taxon>Phaeocystales</taxon>
        <taxon>Phaeocystaceae</taxon>
        <taxon>Phaeocystis</taxon>
    </lineage>
</organism>
<reference evidence="17" key="1">
    <citation type="submission" date="2020-05" db="EMBL/GenBank/DDBJ databases">
        <authorList>
            <person name="Song H."/>
            <person name="Chen N."/>
        </authorList>
    </citation>
    <scope>NUCLEOTIDE SEQUENCE</scope>
    <source>
        <strain evidence="11">CNS00062</strain>
        <strain evidence="12">CNS00063</strain>
        <strain evidence="13">CNS00064</strain>
        <strain evidence="14">CNS00065</strain>
        <strain evidence="15">CNS00066</strain>
        <strain evidence="17">CNS00075</strain>
        <strain evidence="18">CNS00076</strain>
    </source>
</reference>
<dbReference type="SUPFAM" id="SSF52540">
    <property type="entry name" value="P-loop containing nucleoside triphosphate hydrolases"/>
    <property type="match status" value="1"/>
</dbReference>
<dbReference type="CDD" id="cd02036">
    <property type="entry name" value="MinD"/>
    <property type="match status" value="1"/>
</dbReference>
<evidence type="ECO:0000313" key="13">
    <source>
        <dbReference type="EMBL" id="QRN72904.1"/>
    </source>
</evidence>
<dbReference type="EMBL" id="MT471323">
    <property type="protein sequence ID" value="QRN72688.1"/>
    <property type="molecule type" value="Genomic_DNA"/>
</dbReference>
<dbReference type="EMBL" id="MT471329">
    <property type="protein sequence ID" value="QRN73336.1"/>
    <property type="molecule type" value="Genomic_DNA"/>
</dbReference>
<evidence type="ECO:0000313" key="11">
    <source>
        <dbReference type="EMBL" id="QRN72688.1"/>
    </source>
</evidence>
<name>A0A891ZP73_9EUKA</name>
<accession>A0A891ZP73</accession>
<dbReference type="GO" id="GO:0051782">
    <property type="term" value="P:negative regulation of cell division"/>
    <property type="evidence" value="ECO:0007669"/>
    <property type="project" value="TreeGrafter"/>
</dbReference>
<dbReference type="GO" id="GO:0005829">
    <property type="term" value="C:cytosol"/>
    <property type="evidence" value="ECO:0007669"/>
    <property type="project" value="TreeGrafter"/>
</dbReference>
<feature type="binding site" evidence="9">
    <location>
        <begin position="11"/>
        <end position="18"/>
    </location>
    <ligand>
        <name>ATP</name>
        <dbReference type="ChEBI" id="CHEBI:30616"/>
    </ligand>
</feature>
<dbReference type="Pfam" id="PF01656">
    <property type="entry name" value="CbiA"/>
    <property type="match status" value="1"/>
</dbReference>
<evidence type="ECO:0000313" key="18">
    <source>
        <dbReference type="EMBL" id="QRN73444.1"/>
    </source>
</evidence>
<sequence>MARVIVVTSGKGGVGKTTTTSNLGMALARLGHKTLLVDADVGLRNLDLLLGLENRVIYTGQDVLNKTCRLEQALIQDKRQPQLTFFPLCSSQSKSPFTKSQIQELINLVSDKYDFVLIDSPAGIDQGFQTAIEPAKEAIVVVTPEVPSIRDADKVIGLLIAQGIKNNKLIINRIRPKMVKSDEMMSITDIQNILGIPILGTIPDSEQVIIASNRGEPLVLDDKLSFPGTAFENTARRLEGQEIDLIDLNKNSTNPVKTMLGSFLSRKNKKGTP</sequence>
<dbReference type="EMBL" id="MT471325">
    <property type="protein sequence ID" value="QRN72904.1"/>
    <property type="molecule type" value="Genomic_DNA"/>
</dbReference>
<evidence type="ECO:0000256" key="7">
    <source>
        <dbReference type="ARBA" id="ARBA00023210"/>
    </source>
</evidence>
<dbReference type="PANTHER" id="PTHR43384">
    <property type="entry name" value="SEPTUM SITE-DETERMINING PROTEIN MIND HOMOLOG, CHLOROPLASTIC-RELATED"/>
    <property type="match status" value="1"/>
</dbReference>
<dbReference type="EMBL" id="MT471326">
    <property type="protein sequence ID" value="QRN73012.1"/>
    <property type="molecule type" value="Genomic_DNA"/>
</dbReference>
<evidence type="ECO:0000256" key="8">
    <source>
        <dbReference type="ARBA" id="ARBA00023306"/>
    </source>
</evidence>
<dbReference type="InterPro" id="IPR010223">
    <property type="entry name" value="MinD"/>
</dbReference>
<dbReference type="GO" id="GO:0005524">
    <property type="term" value="F:ATP binding"/>
    <property type="evidence" value="ECO:0007669"/>
    <property type="project" value="UniProtKB-KW"/>
</dbReference>
<keyword evidence="7" id="KW-0717">Septation</keyword>
<keyword evidence="5 9" id="KW-0547">Nucleotide-binding</keyword>
<dbReference type="GO" id="GO:0016887">
    <property type="term" value="F:ATP hydrolysis activity"/>
    <property type="evidence" value="ECO:0007669"/>
    <property type="project" value="InterPro"/>
</dbReference>
<evidence type="ECO:0000313" key="14">
    <source>
        <dbReference type="EMBL" id="QRN73012.1"/>
    </source>
</evidence>
<evidence type="ECO:0000313" key="15">
    <source>
        <dbReference type="EMBL" id="QRN73120.1"/>
    </source>
</evidence>
<dbReference type="AlphaFoldDB" id="A0A891ZP73"/>
<dbReference type="InterPro" id="IPR050625">
    <property type="entry name" value="ParA/MinD_ATPase"/>
</dbReference>
<evidence type="ECO:0000313" key="16">
    <source>
        <dbReference type="EMBL" id="QRN73228.1"/>
    </source>
</evidence>
<feature type="domain" description="CobQ/CobB/MinD/ParA nucleotide binding" evidence="10">
    <location>
        <begin position="5"/>
        <end position="218"/>
    </location>
</feature>
<dbReference type="GO" id="GO:0009898">
    <property type="term" value="C:cytoplasmic side of plasma membrane"/>
    <property type="evidence" value="ECO:0007669"/>
    <property type="project" value="TreeGrafter"/>
</dbReference>
<dbReference type="InterPro" id="IPR002586">
    <property type="entry name" value="CobQ/CobB/MinD/ParA_Nub-bd_dom"/>
</dbReference>
<evidence type="ECO:0000259" key="10">
    <source>
        <dbReference type="Pfam" id="PF01656"/>
    </source>
</evidence>
<evidence type="ECO:0000256" key="1">
    <source>
        <dbReference type="ARBA" id="ARBA00002662"/>
    </source>
</evidence>
<dbReference type="InterPro" id="IPR027417">
    <property type="entry name" value="P-loop_NTPase"/>
</dbReference>
<dbReference type="NCBIfam" id="TIGR01968">
    <property type="entry name" value="minD_bact"/>
    <property type="match status" value="1"/>
</dbReference>
<dbReference type="GO" id="GO:0051301">
    <property type="term" value="P:cell division"/>
    <property type="evidence" value="ECO:0007669"/>
    <property type="project" value="UniProtKB-KW"/>
</dbReference>
<evidence type="ECO:0000313" key="12">
    <source>
        <dbReference type="EMBL" id="QRN72796.1"/>
    </source>
</evidence>
<dbReference type="FunFam" id="3.40.50.300:FF:000068">
    <property type="entry name" value="Site-determining protein"/>
    <property type="match status" value="1"/>
</dbReference>
<reference evidence="16" key="2">
    <citation type="journal article" name="Harmful Algae">
        <title>Development of a high-resolution molecular marker for tracking Phaeocystis globosa genetic diversity through comparative analysis of chloroplast genomes.</title>
        <authorList>
            <person name="Song H."/>
            <person name="Liu F."/>
            <person name="Li Z."/>
            <person name="Xu Q."/>
            <person name="Chen Y."/>
            <person name="Yu Z."/>
            <person name="Chen N."/>
        </authorList>
    </citation>
    <scope>NUCLEOTIDE SEQUENCE</scope>
    <source>
        <strain evidence="16">CNS00067</strain>
    </source>
</reference>
<dbReference type="InterPro" id="IPR025501">
    <property type="entry name" value="MinD_FleN"/>
</dbReference>
<evidence type="ECO:0000256" key="3">
    <source>
        <dbReference type="ARBA" id="ARBA00015415"/>
    </source>
</evidence>
<dbReference type="EMBL" id="MT471328">
    <property type="protein sequence ID" value="QRN73228.1"/>
    <property type="molecule type" value="Genomic_DNA"/>
</dbReference>
<keyword evidence="4" id="KW-0132">Cell division</keyword>
<evidence type="ECO:0000256" key="6">
    <source>
        <dbReference type="ARBA" id="ARBA00022840"/>
    </source>
</evidence>
<proteinExistence type="inferred from homology"/>
<geneLocation type="chloroplast" evidence="17"/>
<evidence type="ECO:0000256" key="4">
    <source>
        <dbReference type="ARBA" id="ARBA00022618"/>
    </source>
</evidence>
<dbReference type="PANTHER" id="PTHR43384:SF6">
    <property type="entry name" value="SEPTUM SITE-DETERMINING PROTEIN MIND HOMOLOG, CHLOROPLASTIC"/>
    <property type="match status" value="1"/>
</dbReference>
<evidence type="ECO:0000256" key="5">
    <source>
        <dbReference type="ARBA" id="ARBA00022741"/>
    </source>
</evidence>
<keyword evidence="6 9" id="KW-0067">ATP-binding</keyword>
<protein>
    <recommendedName>
        <fullName evidence="3">Putative septum site-determining protein MinD</fullName>
    </recommendedName>
</protein>
<gene>
    <name evidence="17" type="primary">minD</name>
</gene>